<dbReference type="InterPro" id="IPR013766">
    <property type="entry name" value="Thioredoxin_domain"/>
</dbReference>
<evidence type="ECO:0000256" key="1">
    <source>
        <dbReference type="ARBA" id="ARBA00004196"/>
    </source>
</evidence>
<dbReference type="PATRIC" id="fig|1193502.14.peg.1160"/>
<dbReference type="GO" id="GO:0030313">
    <property type="term" value="C:cell envelope"/>
    <property type="evidence" value="ECO:0007669"/>
    <property type="project" value="UniProtKB-SubCell"/>
</dbReference>
<dbReference type="GO" id="GO:0016491">
    <property type="term" value="F:oxidoreductase activity"/>
    <property type="evidence" value="ECO:0007669"/>
    <property type="project" value="InterPro"/>
</dbReference>
<dbReference type="PANTHER" id="PTHR42852:SF17">
    <property type="entry name" value="THIOREDOXIN-LIKE PROTEIN HI_1115"/>
    <property type="match status" value="1"/>
</dbReference>
<dbReference type="EMBL" id="CP017111">
    <property type="protein sequence ID" value="AOO64924.1"/>
    <property type="molecule type" value="Genomic_DNA"/>
</dbReference>
<dbReference type="STRING" id="1193502.SHALO_1144"/>
<evidence type="ECO:0000259" key="4">
    <source>
        <dbReference type="PROSITE" id="PS51352"/>
    </source>
</evidence>
<keyword evidence="6" id="KW-1185">Reference proteome</keyword>
<dbReference type="Pfam" id="PF08534">
    <property type="entry name" value="Redoxin"/>
    <property type="match status" value="1"/>
</dbReference>
<dbReference type="RefSeq" id="WP_069477755.1">
    <property type="nucleotide sequence ID" value="NZ_CP017111.1"/>
</dbReference>
<dbReference type="CDD" id="cd02966">
    <property type="entry name" value="TlpA_like_family"/>
    <property type="match status" value="1"/>
</dbReference>
<evidence type="ECO:0000313" key="6">
    <source>
        <dbReference type="Proteomes" id="UP000094609"/>
    </source>
</evidence>
<dbReference type="Gene3D" id="3.40.30.10">
    <property type="entry name" value="Glutaredoxin"/>
    <property type="match status" value="1"/>
</dbReference>
<gene>
    <name evidence="5" type="ORF">SHALO_1144</name>
</gene>
<comment type="subcellular location">
    <subcellularLocation>
        <location evidence="1">Cell envelope</location>
    </subcellularLocation>
</comment>
<reference evidence="6" key="1">
    <citation type="submission" date="2016-08" db="EMBL/GenBank/DDBJ databases">
        <title>Complete genome sequence of the organohalide-respiring Epsilonproteobacterium Sulfurospirillum halorespirans.</title>
        <authorList>
            <person name="Goris T."/>
            <person name="Zimmermann J."/>
            <person name="Schenz B."/>
            <person name="Lemos M."/>
            <person name="Hackermueller J."/>
            <person name="Diekert G."/>
        </authorList>
    </citation>
    <scope>NUCLEOTIDE SEQUENCE [LARGE SCALE GENOMIC DNA]</scope>
    <source>
        <strain>DSM 13726</strain>
        <strain evidence="6">PCE-M2</strain>
    </source>
</reference>
<dbReference type="PROSITE" id="PS00194">
    <property type="entry name" value="THIOREDOXIN_1"/>
    <property type="match status" value="1"/>
</dbReference>
<dbReference type="AlphaFoldDB" id="A0A1D7TJ85"/>
<evidence type="ECO:0000313" key="5">
    <source>
        <dbReference type="EMBL" id="AOO64924.1"/>
    </source>
</evidence>
<accession>A0A1D7TJ85</accession>
<dbReference type="Proteomes" id="UP000094609">
    <property type="component" value="Chromosome"/>
</dbReference>
<evidence type="ECO:0000256" key="2">
    <source>
        <dbReference type="ARBA" id="ARBA00022748"/>
    </source>
</evidence>
<dbReference type="InterPro" id="IPR050553">
    <property type="entry name" value="Thioredoxin_ResA/DsbE_sf"/>
</dbReference>
<evidence type="ECO:0000256" key="3">
    <source>
        <dbReference type="ARBA" id="ARBA00023284"/>
    </source>
</evidence>
<dbReference type="SUPFAM" id="SSF52833">
    <property type="entry name" value="Thioredoxin-like"/>
    <property type="match status" value="1"/>
</dbReference>
<dbReference type="InterPro" id="IPR013740">
    <property type="entry name" value="Redoxin"/>
</dbReference>
<name>A0A1D7TJ85_9BACT</name>
<dbReference type="PANTHER" id="PTHR42852">
    <property type="entry name" value="THIOL:DISULFIDE INTERCHANGE PROTEIN DSBE"/>
    <property type="match status" value="1"/>
</dbReference>
<keyword evidence="3" id="KW-0676">Redox-active center</keyword>
<feature type="domain" description="Thioredoxin" evidence="4">
    <location>
        <begin position="33"/>
        <end position="182"/>
    </location>
</feature>
<keyword evidence="2" id="KW-0201">Cytochrome c-type biogenesis</keyword>
<dbReference type="InterPro" id="IPR036249">
    <property type="entry name" value="Thioredoxin-like_sf"/>
</dbReference>
<proteinExistence type="predicted"/>
<dbReference type="KEGG" id="shal:SHALO_1144"/>
<dbReference type="InterPro" id="IPR017937">
    <property type="entry name" value="Thioredoxin_CS"/>
</dbReference>
<organism evidence="5 6">
    <name type="scientific">Sulfurospirillum halorespirans DSM 13726</name>
    <dbReference type="NCBI Taxonomy" id="1193502"/>
    <lineage>
        <taxon>Bacteria</taxon>
        <taxon>Pseudomonadati</taxon>
        <taxon>Campylobacterota</taxon>
        <taxon>Epsilonproteobacteria</taxon>
        <taxon>Campylobacterales</taxon>
        <taxon>Sulfurospirillaceae</taxon>
        <taxon>Sulfurospirillum</taxon>
    </lineage>
</organism>
<protein>
    <submittedName>
        <fullName evidence="5">Thiol-disulfide oxidoreductase ResA-like protein</fullName>
    </submittedName>
</protein>
<dbReference type="GO" id="GO:0017004">
    <property type="term" value="P:cytochrome complex assembly"/>
    <property type="evidence" value="ECO:0007669"/>
    <property type="project" value="UniProtKB-KW"/>
</dbReference>
<dbReference type="PROSITE" id="PS51352">
    <property type="entry name" value="THIOREDOXIN_2"/>
    <property type="match status" value="1"/>
</dbReference>
<sequence length="182" mass="20564">MKFWFALFIASSMLFFNGCSSEKKKADTNASNANKETKSEKIVLQDVSGKEIVVTSVDKGFSFAGFENKVVLVNFFTTWCPPCKAEIPHLNSLQEKYKDNFVIISVLLEENKSNEEINSFIKYNNINYIITNSIENFKLAQSAGGVKNIPLMFLYDKNGKYSTHYVGAIPEEMIDADIKKVL</sequence>